<dbReference type="Pfam" id="PF19451">
    <property type="entry name" value="DUF5989"/>
    <property type="match status" value="1"/>
</dbReference>
<evidence type="ECO:0000313" key="3">
    <source>
        <dbReference type="EMBL" id="TWU06393.1"/>
    </source>
</evidence>
<keyword evidence="2" id="KW-0472">Membrane</keyword>
<organism evidence="3 4">
    <name type="scientific">Stieleria varia</name>
    <dbReference type="NCBI Taxonomy" id="2528005"/>
    <lineage>
        <taxon>Bacteria</taxon>
        <taxon>Pseudomonadati</taxon>
        <taxon>Planctomycetota</taxon>
        <taxon>Planctomycetia</taxon>
        <taxon>Pirellulales</taxon>
        <taxon>Pirellulaceae</taxon>
        <taxon>Stieleria</taxon>
    </lineage>
</organism>
<keyword evidence="4" id="KW-1185">Reference proteome</keyword>
<sequence length="79" mass="8939">MTSSPPPTDDNDRSAEETSESEFQRLAQSSDPGIVREFVDFLRYNKKWWMAPILIITLLLIGLAFLTASPAAPFIYTLF</sequence>
<feature type="transmembrane region" description="Helical" evidence="2">
    <location>
        <begin position="53"/>
        <end position="76"/>
    </location>
</feature>
<keyword evidence="2" id="KW-1133">Transmembrane helix</keyword>
<evidence type="ECO:0000256" key="2">
    <source>
        <dbReference type="SAM" id="Phobius"/>
    </source>
</evidence>
<dbReference type="EMBL" id="SJPN01000002">
    <property type="protein sequence ID" value="TWU06393.1"/>
    <property type="molecule type" value="Genomic_DNA"/>
</dbReference>
<evidence type="ECO:0000256" key="1">
    <source>
        <dbReference type="SAM" id="MobiDB-lite"/>
    </source>
</evidence>
<dbReference type="OrthoDB" id="291192at2"/>
<reference evidence="3 4" key="1">
    <citation type="submission" date="2019-02" db="EMBL/GenBank/DDBJ databases">
        <title>Deep-cultivation of Planctomycetes and their phenomic and genomic characterization uncovers novel biology.</title>
        <authorList>
            <person name="Wiegand S."/>
            <person name="Jogler M."/>
            <person name="Boedeker C."/>
            <person name="Pinto D."/>
            <person name="Vollmers J."/>
            <person name="Rivas-Marin E."/>
            <person name="Kohn T."/>
            <person name="Peeters S.H."/>
            <person name="Heuer A."/>
            <person name="Rast P."/>
            <person name="Oberbeckmann S."/>
            <person name="Bunk B."/>
            <person name="Jeske O."/>
            <person name="Meyerdierks A."/>
            <person name="Storesund J.E."/>
            <person name="Kallscheuer N."/>
            <person name="Luecker S."/>
            <person name="Lage O.M."/>
            <person name="Pohl T."/>
            <person name="Merkel B.J."/>
            <person name="Hornburger P."/>
            <person name="Mueller R.-W."/>
            <person name="Bruemmer F."/>
            <person name="Labrenz M."/>
            <person name="Spormann A.M."/>
            <person name="Op Den Camp H."/>
            <person name="Overmann J."/>
            <person name="Amann R."/>
            <person name="Jetten M.S.M."/>
            <person name="Mascher T."/>
            <person name="Medema M.H."/>
            <person name="Devos D.P."/>
            <person name="Kaster A.-K."/>
            <person name="Ovreas L."/>
            <person name="Rohde M."/>
            <person name="Galperin M.Y."/>
            <person name="Jogler C."/>
        </authorList>
    </citation>
    <scope>NUCLEOTIDE SEQUENCE [LARGE SCALE GENOMIC DNA]</scope>
    <source>
        <strain evidence="3 4">Pla52n</strain>
    </source>
</reference>
<proteinExistence type="predicted"/>
<name>A0A5C6B2Q8_9BACT</name>
<dbReference type="Proteomes" id="UP000320176">
    <property type="component" value="Unassembled WGS sequence"/>
</dbReference>
<comment type="caution">
    <text evidence="3">The sequence shown here is derived from an EMBL/GenBank/DDBJ whole genome shotgun (WGS) entry which is preliminary data.</text>
</comment>
<gene>
    <name evidence="3" type="ORF">Pla52n_21140</name>
</gene>
<keyword evidence="2" id="KW-0812">Transmembrane</keyword>
<dbReference type="AlphaFoldDB" id="A0A5C6B2Q8"/>
<evidence type="ECO:0000313" key="4">
    <source>
        <dbReference type="Proteomes" id="UP000320176"/>
    </source>
</evidence>
<dbReference type="RefSeq" id="WP_146519478.1">
    <property type="nucleotide sequence ID" value="NZ_CP151726.1"/>
</dbReference>
<feature type="region of interest" description="Disordered" evidence="1">
    <location>
        <begin position="1"/>
        <end position="28"/>
    </location>
</feature>
<protein>
    <submittedName>
        <fullName evidence="3">Uncharacterized protein</fullName>
    </submittedName>
</protein>
<accession>A0A5C6B2Q8</accession>
<dbReference type="InterPro" id="IPR046031">
    <property type="entry name" value="DUF5989"/>
</dbReference>